<reference evidence="1 2" key="1">
    <citation type="submission" date="2020-04" db="EMBL/GenBank/DDBJ databases">
        <title>Thermobifida alba genome sequencing and assembly.</title>
        <authorList>
            <person name="Luzics S."/>
            <person name="Horvath B."/>
            <person name="Nagy I."/>
            <person name="Toth A."/>
            <person name="Nagy I."/>
            <person name="Kukolya J."/>
        </authorList>
    </citation>
    <scope>NUCLEOTIDE SEQUENCE [LARGE SCALE GENOMIC DNA]</scope>
    <source>
        <strain evidence="1 2">DSM 43795</strain>
    </source>
</reference>
<dbReference type="RefSeq" id="WP_248590962.1">
    <property type="nucleotide sequence ID" value="NZ_BAABEB010000019.1"/>
</dbReference>
<organism evidence="1 2">
    <name type="scientific">Thermobifida alba</name>
    <name type="common">Thermomonospora alba</name>
    <dbReference type="NCBI Taxonomy" id="53522"/>
    <lineage>
        <taxon>Bacteria</taxon>
        <taxon>Bacillati</taxon>
        <taxon>Actinomycetota</taxon>
        <taxon>Actinomycetes</taxon>
        <taxon>Streptosporangiales</taxon>
        <taxon>Nocardiopsidaceae</taxon>
        <taxon>Thermobifida</taxon>
    </lineage>
</organism>
<sequence length="190" mass="21286">MLLPALRAIAYGELTAERQRELADALELERRPRTEGLGKEQSVAHRSSVDEATGSRLVVDLAHTGKAGWAFALFFEGKRPSEATVAEYRALFRGVIDRFGLRLVEVEPPATADEVYAPAEEPSDQPEGGIGVSWELPYRELDQAWMHLGLRRDAPREVKAVKLRALMRTPVWQAAPEPLRSQAEEFLRDL</sequence>
<dbReference type="Proteomes" id="UP000832041">
    <property type="component" value="Chromosome"/>
</dbReference>
<dbReference type="EMBL" id="CP051627">
    <property type="protein sequence ID" value="UPT22474.1"/>
    <property type="molecule type" value="Genomic_DNA"/>
</dbReference>
<name>A0ABY4L497_THEAE</name>
<keyword evidence="2" id="KW-1185">Reference proteome</keyword>
<evidence type="ECO:0000313" key="2">
    <source>
        <dbReference type="Proteomes" id="UP000832041"/>
    </source>
</evidence>
<evidence type="ECO:0000313" key="1">
    <source>
        <dbReference type="EMBL" id="UPT22474.1"/>
    </source>
</evidence>
<gene>
    <name evidence="1" type="ORF">FOF52_17145</name>
</gene>
<proteinExistence type="predicted"/>
<accession>A0ABY4L497</accession>
<protein>
    <submittedName>
        <fullName evidence="1">Uncharacterized protein</fullName>
    </submittedName>
</protein>